<evidence type="ECO:0000256" key="6">
    <source>
        <dbReference type="ARBA" id="ARBA00022967"/>
    </source>
</evidence>
<evidence type="ECO:0000313" key="11">
    <source>
        <dbReference type="Proteomes" id="UP000487649"/>
    </source>
</evidence>
<keyword evidence="4" id="KW-0547">Nucleotide-binding</keyword>
<evidence type="ECO:0000256" key="4">
    <source>
        <dbReference type="ARBA" id="ARBA00022741"/>
    </source>
</evidence>
<dbReference type="SMART" id="SM00382">
    <property type="entry name" value="AAA"/>
    <property type="match status" value="1"/>
</dbReference>
<evidence type="ECO:0000313" key="10">
    <source>
        <dbReference type="EMBL" id="MTK21131.1"/>
    </source>
</evidence>
<dbReference type="FunFam" id="3.40.50.300:FF:000056">
    <property type="entry name" value="Cell division ATP-binding protein FtsE"/>
    <property type="match status" value="1"/>
</dbReference>
<dbReference type="PROSITE" id="PS00211">
    <property type="entry name" value="ABC_TRANSPORTER_1"/>
    <property type="match status" value="1"/>
</dbReference>
<evidence type="ECO:0000256" key="3">
    <source>
        <dbReference type="ARBA" id="ARBA00022475"/>
    </source>
</evidence>
<gene>
    <name evidence="10" type="ORF">GMA92_06825</name>
</gene>
<dbReference type="Gene3D" id="3.30.70.260">
    <property type="match status" value="1"/>
</dbReference>
<protein>
    <submittedName>
        <fullName evidence="10">ATP-binding cassette domain-containing protein</fullName>
    </submittedName>
</protein>
<dbReference type="GO" id="GO:0006865">
    <property type="term" value="P:amino acid transport"/>
    <property type="evidence" value="ECO:0007669"/>
    <property type="project" value="UniProtKB-KW"/>
</dbReference>
<evidence type="ECO:0000256" key="2">
    <source>
        <dbReference type="ARBA" id="ARBA00022448"/>
    </source>
</evidence>
<feature type="domain" description="ABC transporter" evidence="9">
    <location>
        <begin position="2"/>
        <end position="241"/>
    </location>
</feature>
<evidence type="ECO:0000256" key="1">
    <source>
        <dbReference type="ARBA" id="ARBA00005417"/>
    </source>
</evidence>
<dbReference type="InterPro" id="IPR050086">
    <property type="entry name" value="MetN_ABC_transporter-like"/>
</dbReference>
<keyword evidence="8" id="KW-0472">Membrane</keyword>
<dbReference type="GeneID" id="60058122"/>
<organism evidence="10 11">
    <name type="scientific">Turicibacter sanguinis</name>
    <dbReference type="NCBI Taxonomy" id="154288"/>
    <lineage>
        <taxon>Bacteria</taxon>
        <taxon>Bacillati</taxon>
        <taxon>Bacillota</taxon>
        <taxon>Erysipelotrichia</taxon>
        <taxon>Erysipelotrichales</taxon>
        <taxon>Turicibacteraceae</taxon>
        <taxon>Turicibacter</taxon>
    </lineage>
</organism>
<dbReference type="CDD" id="cd03258">
    <property type="entry name" value="ABC_MetN_methionine_transporter"/>
    <property type="match status" value="1"/>
</dbReference>
<comment type="similarity">
    <text evidence="1">Belongs to the ABC transporter superfamily.</text>
</comment>
<dbReference type="PROSITE" id="PS50893">
    <property type="entry name" value="ABC_TRANSPORTER_2"/>
    <property type="match status" value="1"/>
</dbReference>
<dbReference type="Proteomes" id="UP000487649">
    <property type="component" value="Unassembled WGS sequence"/>
</dbReference>
<dbReference type="SUPFAM" id="SSF52540">
    <property type="entry name" value="P-loop containing nucleoside triphosphate hydrolases"/>
    <property type="match status" value="1"/>
</dbReference>
<dbReference type="GO" id="GO:0005886">
    <property type="term" value="C:plasma membrane"/>
    <property type="evidence" value="ECO:0007669"/>
    <property type="project" value="UniProtKB-ARBA"/>
</dbReference>
<dbReference type="PANTHER" id="PTHR43166:SF36">
    <property type="entry name" value="METHIONINE IMPORT ATP-BINDING PROTEIN METN 2"/>
    <property type="match status" value="1"/>
</dbReference>
<dbReference type="GO" id="GO:0005524">
    <property type="term" value="F:ATP binding"/>
    <property type="evidence" value="ECO:0007669"/>
    <property type="project" value="UniProtKB-KW"/>
</dbReference>
<dbReference type="InterPro" id="IPR017871">
    <property type="entry name" value="ABC_transporter-like_CS"/>
</dbReference>
<dbReference type="SUPFAM" id="SSF55021">
    <property type="entry name" value="ACT-like"/>
    <property type="match status" value="1"/>
</dbReference>
<keyword evidence="6" id="KW-1278">Translocase</keyword>
<dbReference type="InterPro" id="IPR003439">
    <property type="entry name" value="ABC_transporter-like_ATP-bd"/>
</dbReference>
<dbReference type="RefSeq" id="WP_006784762.1">
    <property type="nucleotide sequence ID" value="NZ_CP053187.1"/>
</dbReference>
<proteinExistence type="inferred from homology"/>
<dbReference type="Pfam" id="PF09383">
    <property type="entry name" value="NIL"/>
    <property type="match status" value="1"/>
</dbReference>
<dbReference type="InterPro" id="IPR003593">
    <property type="entry name" value="AAA+_ATPase"/>
</dbReference>
<keyword evidence="5 10" id="KW-0067">ATP-binding</keyword>
<dbReference type="Gene3D" id="3.40.50.300">
    <property type="entry name" value="P-loop containing nucleotide triphosphate hydrolases"/>
    <property type="match status" value="1"/>
</dbReference>
<accession>A0A9X4XD81</accession>
<dbReference type="InterPro" id="IPR041701">
    <property type="entry name" value="MetN_ABC"/>
</dbReference>
<evidence type="ECO:0000256" key="5">
    <source>
        <dbReference type="ARBA" id="ARBA00022840"/>
    </source>
</evidence>
<sequence length="338" mass="37630">MIILDQVKKVFQTSSGQVTAVDSVNLEIKKGEIFGIIGYSGAGKSTLIRMLNLLERPTDGTVTIDGKDLTKVSAKELRLARQQIGMVFQHFNLLWSRTVYENIAFSLEIAGVKKNEIKPRVLELIQLVGLSGKENNYPSQLSGGQKQRVGIARALANNPKVLLCDEATSALDPQTTDEILDLLVTINRKYNLTIVLITHEMHVIQKICHHVAIMENGRIIEQGDVLTVFRTPSHSVTKRFVKQVVNEDESLNTLDTLSKQFPDGKIVLLKYFQGNAEKPFITNVIRQYDVDINIIHGKVVQTQDGGYGSLYVQLTGNDINSALNYLKEAGVEIEVMAR</sequence>
<dbReference type="EMBL" id="WMQE01000012">
    <property type="protein sequence ID" value="MTK21131.1"/>
    <property type="molecule type" value="Genomic_DNA"/>
</dbReference>
<evidence type="ECO:0000256" key="7">
    <source>
        <dbReference type="ARBA" id="ARBA00022970"/>
    </source>
</evidence>
<reference evidence="10 11" key="1">
    <citation type="journal article" date="2019" name="Nat. Med.">
        <title>A library of human gut bacterial isolates paired with longitudinal multiomics data enables mechanistic microbiome research.</title>
        <authorList>
            <person name="Poyet M."/>
            <person name="Groussin M."/>
            <person name="Gibbons S.M."/>
            <person name="Avila-Pacheco J."/>
            <person name="Jiang X."/>
            <person name="Kearney S.M."/>
            <person name="Perrotta A.R."/>
            <person name="Berdy B."/>
            <person name="Zhao S."/>
            <person name="Lieberman T.D."/>
            <person name="Swanson P.K."/>
            <person name="Smith M."/>
            <person name="Roesemann S."/>
            <person name="Alexander J.E."/>
            <person name="Rich S.A."/>
            <person name="Livny J."/>
            <person name="Vlamakis H."/>
            <person name="Clish C."/>
            <person name="Bullock K."/>
            <person name="Deik A."/>
            <person name="Scott J."/>
            <person name="Pierce K.A."/>
            <person name="Xavier R.J."/>
            <person name="Alm E.J."/>
        </authorList>
    </citation>
    <scope>NUCLEOTIDE SEQUENCE [LARGE SCALE GENOMIC DNA]</scope>
    <source>
        <strain evidence="10 11">BIOML-A198</strain>
    </source>
</reference>
<keyword evidence="3" id="KW-1003">Cell membrane</keyword>
<dbReference type="InterPro" id="IPR027417">
    <property type="entry name" value="P-loop_NTPase"/>
</dbReference>
<name>A0A9X4XD81_9FIRM</name>
<dbReference type="InterPro" id="IPR018449">
    <property type="entry name" value="NIL_domain"/>
</dbReference>
<evidence type="ECO:0000256" key="8">
    <source>
        <dbReference type="ARBA" id="ARBA00023136"/>
    </source>
</evidence>
<comment type="caution">
    <text evidence="10">The sequence shown here is derived from an EMBL/GenBank/DDBJ whole genome shotgun (WGS) entry which is preliminary data.</text>
</comment>
<dbReference type="Pfam" id="PF00005">
    <property type="entry name" value="ABC_tran"/>
    <property type="match status" value="1"/>
</dbReference>
<dbReference type="PANTHER" id="PTHR43166">
    <property type="entry name" value="AMINO ACID IMPORT ATP-BINDING PROTEIN"/>
    <property type="match status" value="1"/>
</dbReference>
<dbReference type="SMART" id="SM00930">
    <property type="entry name" value="NIL"/>
    <property type="match status" value="1"/>
</dbReference>
<dbReference type="AlphaFoldDB" id="A0A9X4XD81"/>
<dbReference type="InterPro" id="IPR045865">
    <property type="entry name" value="ACT-like_dom_sf"/>
</dbReference>
<dbReference type="GO" id="GO:0016887">
    <property type="term" value="F:ATP hydrolysis activity"/>
    <property type="evidence" value="ECO:0007669"/>
    <property type="project" value="InterPro"/>
</dbReference>
<keyword evidence="2" id="KW-0813">Transport</keyword>
<keyword evidence="7" id="KW-0029">Amino-acid transport</keyword>
<evidence type="ECO:0000259" key="9">
    <source>
        <dbReference type="PROSITE" id="PS50893"/>
    </source>
</evidence>